<dbReference type="RefSeq" id="WP_005644281.1">
    <property type="nucleotide sequence ID" value="NZ_JNHN01000174.1"/>
</dbReference>
<dbReference type="EMBL" id="JNHN01000174">
    <property type="protein sequence ID" value="KDS50306.1"/>
    <property type="molecule type" value="Genomic_DNA"/>
</dbReference>
<proteinExistence type="predicted"/>
<organism evidence="1 2">
    <name type="scientific">Bacteroides uniformis str. 3978 T3 ii</name>
    <dbReference type="NCBI Taxonomy" id="1339349"/>
    <lineage>
        <taxon>Bacteria</taxon>
        <taxon>Pseudomonadati</taxon>
        <taxon>Bacteroidota</taxon>
        <taxon>Bacteroidia</taxon>
        <taxon>Bacteroidales</taxon>
        <taxon>Bacteroidaceae</taxon>
        <taxon>Bacteroides</taxon>
    </lineage>
</organism>
<dbReference type="Proteomes" id="UP000028013">
    <property type="component" value="Unassembled WGS sequence"/>
</dbReference>
<dbReference type="AlphaFoldDB" id="A0A078S0T4"/>
<gene>
    <name evidence="1" type="ORF">M094_1231</name>
</gene>
<evidence type="ECO:0000313" key="2">
    <source>
        <dbReference type="Proteomes" id="UP000028013"/>
    </source>
</evidence>
<reference evidence="1 2" key="1">
    <citation type="submission" date="2014-04" db="EMBL/GenBank/DDBJ databases">
        <authorList>
            <person name="Sears C."/>
            <person name="Carroll K."/>
            <person name="Sack B.R."/>
            <person name="Qadri F."/>
            <person name="Myers L.L."/>
            <person name="Chung G.-T."/>
            <person name="Escheverria P."/>
            <person name="Fraser C.M."/>
            <person name="Sadzewicz L."/>
            <person name="Shefchek K.A."/>
            <person name="Tallon L."/>
            <person name="Das S.P."/>
            <person name="Daugherty S."/>
            <person name="Mongodin E.F."/>
        </authorList>
    </citation>
    <scope>NUCLEOTIDE SEQUENCE [LARGE SCALE GENOMIC DNA]</scope>
    <source>
        <strain evidence="1 2">3978 T3 ii</strain>
    </source>
</reference>
<evidence type="ECO:0000313" key="1">
    <source>
        <dbReference type="EMBL" id="KDS50306.1"/>
    </source>
</evidence>
<name>A0A078S0T4_BACUN</name>
<comment type="caution">
    <text evidence="1">The sequence shown here is derived from an EMBL/GenBank/DDBJ whole genome shotgun (WGS) entry which is preliminary data.</text>
</comment>
<sequence>MKKIILSEYNAIPENYRGIWIVERWDLPDWAEIREKHIGKRTMMVNDNGTCLLVEGIGFEIVDDSTWKKPDEVRQEIGGLYLKFYSEQGCEPHYADCVIRWCDTLETVEVRIALAMDSDTEKDDEIFFYCNSLEDLKSLTDKGGEDFTVAGCLDFGIYEELLQTT</sequence>
<accession>A0A078S0T4</accession>
<dbReference type="PATRIC" id="fig|1339349.3.peg.2407"/>
<protein>
    <submittedName>
        <fullName evidence="1">Uncharacterized protein</fullName>
    </submittedName>
</protein>